<gene>
    <name evidence="2" type="ORF">PEGY_LOCUS1649</name>
</gene>
<dbReference type="AlphaFoldDB" id="A0A9W4P267"/>
<feature type="region of interest" description="Disordered" evidence="1">
    <location>
        <begin position="1"/>
        <end position="85"/>
    </location>
</feature>
<feature type="compositionally biased region" description="Polar residues" evidence="1">
    <location>
        <begin position="206"/>
        <end position="236"/>
    </location>
</feature>
<feature type="compositionally biased region" description="Low complexity" evidence="1">
    <location>
        <begin position="135"/>
        <end position="146"/>
    </location>
</feature>
<evidence type="ECO:0000313" key="3">
    <source>
        <dbReference type="Proteomes" id="UP001154252"/>
    </source>
</evidence>
<evidence type="ECO:0000256" key="1">
    <source>
        <dbReference type="SAM" id="MobiDB-lite"/>
    </source>
</evidence>
<feature type="region of interest" description="Disordered" evidence="1">
    <location>
        <begin position="199"/>
        <end position="236"/>
    </location>
</feature>
<keyword evidence="3" id="KW-1185">Reference proteome</keyword>
<feature type="compositionally biased region" description="Polar residues" evidence="1">
    <location>
        <begin position="62"/>
        <end position="82"/>
    </location>
</feature>
<comment type="caution">
    <text evidence="2">The sequence shown here is derived from an EMBL/GenBank/DDBJ whole genome shotgun (WGS) entry which is preliminary data.</text>
</comment>
<evidence type="ECO:0000313" key="2">
    <source>
        <dbReference type="EMBL" id="CAG8888514.1"/>
    </source>
</evidence>
<reference evidence="2" key="1">
    <citation type="submission" date="2021-07" db="EMBL/GenBank/DDBJ databases">
        <authorList>
            <person name="Branca A.L. A."/>
        </authorList>
    </citation>
    <scope>NUCLEOTIDE SEQUENCE</scope>
</reference>
<accession>A0A9W4P267</accession>
<protein>
    <submittedName>
        <fullName evidence="2">Uncharacterized protein</fullName>
    </submittedName>
</protein>
<name>A0A9W4P267_9EURO</name>
<feature type="region of interest" description="Disordered" evidence="1">
    <location>
        <begin position="118"/>
        <end position="146"/>
    </location>
</feature>
<organism evidence="2 3">
    <name type="scientific">Penicillium egyptiacum</name>
    <dbReference type="NCBI Taxonomy" id="1303716"/>
    <lineage>
        <taxon>Eukaryota</taxon>
        <taxon>Fungi</taxon>
        <taxon>Dikarya</taxon>
        <taxon>Ascomycota</taxon>
        <taxon>Pezizomycotina</taxon>
        <taxon>Eurotiomycetes</taxon>
        <taxon>Eurotiomycetidae</taxon>
        <taxon>Eurotiales</taxon>
        <taxon>Aspergillaceae</taxon>
        <taxon>Penicillium</taxon>
    </lineage>
</organism>
<sequence>MAGGLANSPCPGLQDEQLPPLPPSTNGQRRRSLRRSYNGHHRSHPTNRGGAEMSASRAGAGQNAQAQVTASTSRGIAVTGTSPPRGVLLDFNDDVEFVQLEPNMVADMEAAQTANLASKEKQRVSERPVAIGSHAPAPGVSVPVVGEDGSPHQTIDAAAHAASAGLDTTVSSHYSLPAVIEDVVPVTSQSQFPGSLVSDSIEGGSSHASQTYQRVHEITQSQKGDSANSKEFPCQPTQEISPRACRLILMTTWMSSFQ</sequence>
<dbReference type="Proteomes" id="UP001154252">
    <property type="component" value="Unassembled WGS sequence"/>
</dbReference>
<dbReference type="EMBL" id="CAJVRC010000839">
    <property type="protein sequence ID" value="CAG8888514.1"/>
    <property type="molecule type" value="Genomic_DNA"/>
</dbReference>
<feature type="compositionally biased region" description="Basic residues" evidence="1">
    <location>
        <begin position="28"/>
        <end position="45"/>
    </location>
</feature>
<proteinExistence type="predicted"/>
<dbReference type="OrthoDB" id="4359067at2759"/>